<keyword evidence="11" id="KW-1185">Reference proteome</keyword>
<protein>
    <recommendedName>
        <fullName evidence="5 9">Alpha-acetolactate decarboxylase</fullName>
        <ecNumber evidence="4 9">4.1.1.5</ecNumber>
    </recommendedName>
</protein>
<dbReference type="STRING" id="1423730.FC75_GL001896"/>
<dbReference type="InterPro" id="IPR005128">
    <property type="entry name" value="Acetolactate_a_deCO2ase"/>
</dbReference>
<evidence type="ECO:0000256" key="9">
    <source>
        <dbReference type="PIRNR" id="PIRNR001332"/>
    </source>
</evidence>
<comment type="similarity">
    <text evidence="3 9">Belongs to the alpha-acetolactate decarboxylase family.</text>
</comment>
<dbReference type="CDD" id="cd17299">
    <property type="entry name" value="acetolactate_decarboxylase"/>
    <property type="match status" value="1"/>
</dbReference>
<accession>A0A0R2F0Z2</accession>
<evidence type="ECO:0000313" key="10">
    <source>
        <dbReference type="EMBL" id="KRN22257.1"/>
    </source>
</evidence>
<evidence type="ECO:0000256" key="5">
    <source>
        <dbReference type="ARBA" id="ARBA00020164"/>
    </source>
</evidence>
<dbReference type="NCBIfam" id="TIGR01252">
    <property type="entry name" value="acetolac_decarb"/>
    <property type="match status" value="1"/>
</dbReference>
<comment type="catalytic activity">
    <reaction evidence="1 9">
        <text>(2S)-2-acetolactate + H(+) = (R)-acetoin + CO2</text>
        <dbReference type="Rhea" id="RHEA:21580"/>
        <dbReference type="ChEBI" id="CHEBI:15378"/>
        <dbReference type="ChEBI" id="CHEBI:15686"/>
        <dbReference type="ChEBI" id="CHEBI:16526"/>
        <dbReference type="ChEBI" id="CHEBI:58476"/>
        <dbReference type="EC" id="4.1.1.5"/>
    </reaction>
</comment>
<dbReference type="UniPathway" id="UPA00626">
    <property type="reaction ID" value="UER00678"/>
</dbReference>
<evidence type="ECO:0000256" key="2">
    <source>
        <dbReference type="ARBA" id="ARBA00005170"/>
    </source>
</evidence>
<dbReference type="SUPFAM" id="SSF117856">
    <property type="entry name" value="AF0104/ALDC/Ptd012-like"/>
    <property type="match status" value="1"/>
</dbReference>
<evidence type="ECO:0000256" key="3">
    <source>
        <dbReference type="ARBA" id="ARBA00007106"/>
    </source>
</evidence>
<keyword evidence="8 9" id="KW-0456">Lyase</keyword>
<dbReference type="Gene3D" id="3.30.1330.80">
    <property type="entry name" value="Hypothetical protein, similar to alpha- acetolactate decarboxylase, domain 2"/>
    <property type="match status" value="2"/>
</dbReference>
<name>A0A0R2F0Z2_9LACO</name>
<dbReference type="Proteomes" id="UP000050865">
    <property type="component" value="Unassembled WGS sequence"/>
</dbReference>
<proteinExistence type="inferred from homology"/>
<dbReference type="PIRSF" id="PIRSF001332">
    <property type="entry name" value="Acetolac_decarb"/>
    <property type="match status" value="1"/>
</dbReference>
<keyword evidence="7 9" id="KW-0005">Acetoin biosynthesis</keyword>
<dbReference type="Pfam" id="PF03306">
    <property type="entry name" value="AAL_decarboxy"/>
    <property type="match status" value="1"/>
</dbReference>
<dbReference type="AlphaFoldDB" id="A0A0R2F0Z2"/>
<dbReference type="GO" id="GO:0047605">
    <property type="term" value="F:acetolactate decarboxylase activity"/>
    <property type="evidence" value="ECO:0007669"/>
    <property type="project" value="UniProtKB-UniRule"/>
</dbReference>
<dbReference type="EMBL" id="AYZJ01000034">
    <property type="protein sequence ID" value="KRN22257.1"/>
    <property type="molecule type" value="Genomic_DNA"/>
</dbReference>
<keyword evidence="6 9" id="KW-0210">Decarboxylase</keyword>
<comment type="pathway">
    <text evidence="2 9">Polyol metabolism; (R,R)-butane-2,3-diol biosynthesis; (R,R)-butane-2,3-diol from pyruvate: step 2/3.</text>
</comment>
<comment type="caution">
    <text evidence="10">The sequence shown here is derived from an EMBL/GenBank/DDBJ whole genome shotgun (WGS) entry which is preliminary data.</text>
</comment>
<evidence type="ECO:0000313" key="11">
    <source>
        <dbReference type="Proteomes" id="UP000050865"/>
    </source>
</evidence>
<evidence type="ECO:0000256" key="1">
    <source>
        <dbReference type="ARBA" id="ARBA00001784"/>
    </source>
</evidence>
<dbReference type="GO" id="GO:0045151">
    <property type="term" value="P:acetoin biosynthetic process"/>
    <property type="evidence" value="ECO:0007669"/>
    <property type="project" value="UniProtKB-UniRule"/>
</dbReference>
<sequence>MKKDLLYQHGTLGALVPGLLNGTQPLSELLTHGDFGIGTLTGLNGELIILGGKVYQVQASGKVAEISSGSVPFANVHFPDFGAPQPIEARTAQVVQTKMLAQIGTRNLFAAVSLHGRFAQVRARAVKEQHRPFPGLAATAADQAVFSRQDVTGMLMGYWSPQLYAGMASPGFHLHFLSDDHDFGGHVLDFAGVTGELATQRFSDVQLHLPAADTEFLQADLEGDLLADITKAEH</sequence>
<dbReference type="RefSeq" id="WP_056989547.1">
    <property type="nucleotide sequence ID" value="NZ_AYZJ01000034.1"/>
</dbReference>
<organism evidence="10 11">
    <name type="scientific">Lacticaseibacillus camelliae DSM 22697 = JCM 13995</name>
    <dbReference type="NCBI Taxonomy" id="1423730"/>
    <lineage>
        <taxon>Bacteria</taxon>
        <taxon>Bacillati</taxon>
        <taxon>Bacillota</taxon>
        <taxon>Bacilli</taxon>
        <taxon>Lactobacillales</taxon>
        <taxon>Lactobacillaceae</taxon>
        <taxon>Lacticaseibacillus</taxon>
    </lineage>
</organism>
<dbReference type="EC" id="4.1.1.5" evidence="4 9"/>
<gene>
    <name evidence="10" type="ORF">FC75_GL001896</name>
</gene>
<dbReference type="PANTHER" id="PTHR35524:SF1">
    <property type="entry name" value="ALPHA-ACETOLACTATE DECARBOXYLASE"/>
    <property type="match status" value="1"/>
</dbReference>
<evidence type="ECO:0000256" key="6">
    <source>
        <dbReference type="ARBA" id="ARBA00022793"/>
    </source>
</evidence>
<evidence type="ECO:0000256" key="7">
    <source>
        <dbReference type="ARBA" id="ARBA00023061"/>
    </source>
</evidence>
<evidence type="ECO:0000256" key="4">
    <source>
        <dbReference type="ARBA" id="ARBA00013204"/>
    </source>
</evidence>
<dbReference type="PATRIC" id="fig|1423730.4.peg.1972"/>
<reference evidence="10 11" key="1">
    <citation type="journal article" date="2015" name="Genome Announc.">
        <title>Expanding the biotechnology potential of lactobacilli through comparative genomics of 213 strains and associated genera.</title>
        <authorList>
            <person name="Sun Z."/>
            <person name="Harris H.M."/>
            <person name="McCann A."/>
            <person name="Guo C."/>
            <person name="Argimon S."/>
            <person name="Zhang W."/>
            <person name="Yang X."/>
            <person name="Jeffery I.B."/>
            <person name="Cooney J.C."/>
            <person name="Kagawa T.F."/>
            <person name="Liu W."/>
            <person name="Song Y."/>
            <person name="Salvetti E."/>
            <person name="Wrobel A."/>
            <person name="Rasinkangas P."/>
            <person name="Parkhill J."/>
            <person name="Rea M.C."/>
            <person name="O'Sullivan O."/>
            <person name="Ritari J."/>
            <person name="Douillard F.P."/>
            <person name="Paul Ross R."/>
            <person name="Yang R."/>
            <person name="Briner A.E."/>
            <person name="Felis G.E."/>
            <person name="de Vos W.M."/>
            <person name="Barrangou R."/>
            <person name="Klaenhammer T.R."/>
            <person name="Caufield P.W."/>
            <person name="Cui Y."/>
            <person name="Zhang H."/>
            <person name="O'Toole P.W."/>
        </authorList>
    </citation>
    <scope>NUCLEOTIDE SEQUENCE [LARGE SCALE GENOMIC DNA]</scope>
    <source>
        <strain evidence="10 11">DSM 22697</strain>
    </source>
</reference>
<dbReference type="PANTHER" id="PTHR35524">
    <property type="entry name" value="ALPHA-ACETOLACTATE DECARBOXYLASE"/>
    <property type="match status" value="1"/>
</dbReference>
<evidence type="ECO:0000256" key="8">
    <source>
        <dbReference type="ARBA" id="ARBA00023239"/>
    </source>
</evidence>